<dbReference type="EMBL" id="JAXOVC010000008">
    <property type="protein sequence ID" value="KAK4498541.1"/>
    <property type="molecule type" value="Genomic_DNA"/>
</dbReference>
<evidence type="ECO:0000313" key="3">
    <source>
        <dbReference type="Proteomes" id="UP001305779"/>
    </source>
</evidence>
<feature type="chain" id="PRO_5046419526" evidence="1">
    <location>
        <begin position="18"/>
        <end position="256"/>
    </location>
</feature>
<keyword evidence="3" id="KW-1185">Reference proteome</keyword>
<gene>
    <name evidence="2" type="ORF">PRZ48_011199</name>
</gene>
<comment type="caution">
    <text evidence="2">The sequence shown here is derived from an EMBL/GenBank/DDBJ whole genome shotgun (WGS) entry which is preliminary data.</text>
</comment>
<dbReference type="Proteomes" id="UP001305779">
    <property type="component" value="Unassembled WGS sequence"/>
</dbReference>
<reference evidence="2 3" key="1">
    <citation type="journal article" date="2023" name="G3 (Bethesda)">
        <title>A chromosome-level genome assembly of Zasmidium syzygii isolated from banana leaves.</title>
        <authorList>
            <person name="van Westerhoven A.C."/>
            <person name="Mehrabi R."/>
            <person name="Talebi R."/>
            <person name="Steentjes M.B.F."/>
            <person name="Corcolon B."/>
            <person name="Chong P.A."/>
            <person name="Kema G.H.J."/>
            <person name="Seidl M.F."/>
        </authorList>
    </citation>
    <scope>NUCLEOTIDE SEQUENCE [LARGE SCALE GENOMIC DNA]</scope>
    <source>
        <strain evidence="2 3">P124</strain>
    </source>
</reference>
<feature type="signal peptide" evidence="1">
    <location>
        <begin position="1"/>
        <end position="17"/>
    </location>
</feature>
<name>A0ABR0EAR1_ZASCE</name>
<organism evidence="2 3">
    <name type="scientific">Zasmidium cellare</name>
    <name type="common">Wine cellar mold</name>
    <name type="synonym">Racodium cellare</name>
    <dbReference type="NCBI Taxonomy" id="395010"/>
    <lineage>
        <taxon>Eukaryota</taxon>
        <taxon>Fungi</taxon>
        <taxon>Dikarya</taxon>
        <taxon>Ascomycota</taxon>
        <taxon>Pezizomycotina</taxon>
        <taxon>Dothideomycetes</taxon>
        <taxon>Dothideomycetidae</taxon>
        <taxon>Mycosphaerellales</taxon>
        <taxon>Mycosphaerellaceae</taxon>
        <taxon>Zasmidium</taxon>
    </lineage>
</organism>
<proteinExistence type="predicted"/>
<protein>
    <submittedName>
        <fullName evidence="2">Uncharacterized protein</fullName>
    </submittedName>
</protein>
<evidence type="ECO:0000256" key="1">
    <source>
        <dbReference type="SAM" id="SignalP"/>
    </source>
</evidence>
<keyword evidence="1" id="KW-0732">Signal</keyword>
<evidence type="ECO:0000313" key="2">
    <source>
        <dbReference type="EMBL" id="KAK4498541.1"/>
    </source>
</evidence>
<accession>A0ABR0EAR1</accession>
<sequence>MASTIKTLALLAATAAASFMSNDTTLTPHGALQENNVTHADLIVHKLYPASTQQSGSSFSFQLGGIYMAGYFSLLGGADQIRQSIDDCKGINGVADGLTCVVSGSQAIVSHGLSAFVGGTYGSGQMAYIAAVARQATGLNGGNNQNVKKRHWRRQSCPAVSAIETNSYWPGGTEGLKVSTENTCVNVGQDQVDTCAQLAMNLPQAMLDNSAWQVQATFWTGDQPNNVLARMAFYILGQAPNSCPNLIEGQGCHFNP</sequence>